<dbReference type="PANTHER" id="PTHR23028">
    <property type="entry name" value="ACETYLTRANSFERASE"/>
    <property type="match status" value="1"/>
</dbReference>
<comment type="caution">
    <text evidence="3">The sequence shown here is derived from an EMBL/GenBank/DDBJ whole genome shotgun (WGS) entry which is preliminary data.</text>
</comment>
<feature type="transmembrane region" description="Helical" evidence="1">
    <location>
        <begin position="51"/>
        <end position="70"/>
    </location>
</feature>
<dbReference type="GO" id="GO:0000271">
    <property type="term" value="P:polysaccharide biosynthetic process"/>
    <property type="evidence" value="ECO:0007669"/>
    <property type="project" value="TreeGrafter"/>
</dbReference>
<protein>
    <submittedName>
        <fullName evidence="3">Peptidoglycan/LPS O-acetylase OafA/YrhL</fullName>
    </submittedName>
</protein>
<feature type="transmembrane region" description="Helical" evidence="1">
    <location>
        <begin position="90"/>
        <end position="108"/>
    </location>
</feature>
<gene>
    <name evidence="3" type="ORF">FHU36_002398</name>
</gene>
<feature type="transmembrane region" description="Helical" evidence="1">
    <location>
        <begin position="323"/>
        <end position="348"/>
    </location>
</feature>
<feature type="transmembrane region" description="Helical" evidence="1">
    <location>
        <begin position="296"/>
        <end position="314"/>
    </location>
</feature>
<dbReference type="PANTHER" id="PTHR23028:SF131">
    <property type="entry name" value="BLR2367 PROTEIN"/>
    <property type="match status" value="1"/>
</dbReference>
<dbReference type="InterPro" id="IPR050879">
    <property type="entry name" value="Acyltransferase_3"/>
</dbReference>
<dbReference type="GO" id="GO:0016747">
    <property type="term" value="F:acyltransferase activity, transferring groups other than amino-acyl groups"/>
    <property type="evidence" value="ECO:0007669"/>
    <property type="project" value="InterPro"/>
</dbReference>
<dbReference type="Pfam" id="PF01757">
    <property type="entry name" value="Acyl_transf_3"/>
    <property type="match status" value="1"/>
</dbReference>
<evidence type="ECO:0000313" key="4">
    <source>
        <dbReference type="Proteomes" id="UP000583800"/>
    </source>
</evidence>
<dbReference type="RefSeq" id="WP_185083767.1">
    <property type="nucleotide sequence ID" value="NZ_JACHJB010000001.1"/>
</dbReference>
<name>A0A7X0EXZ2_9ACTN</name>
<evidence type="ECO:0000259" key="2">
    <source>
        <dbReference type="Pfam" id="PF01757"/>
    </source>
</evidence>
<dbReference type="AlphaFoldDB" id="A0A7X0EXZ2"/>
<feature type="transmembrane region" description="Helical" evidence="1">
    <location>
        <begin position="148"/>
        <end position="165"/>
    </location>
</feature>
<evidence type="ECO:0000256" key="1">
    <source>
        <dbReference type="SAM" id="Phobius"/>
    </source>
</evidence>
<feature type="transmembrane region" description="Helical" evidence="1">
    <location>
        <begin position="172"/>
        <end position="191"/>
    </location>
</feature>
<proteinExistence type="predicted"/>
<feature type="transmembrane region" description="Helical" evidence="1">
    <location>
        <begin position="197"/>
        <end position="215"/>
    </location>
</feature>
<feature type="transmembrane region" description="Helical" evidence="1">
    <location>
        <begin position="120"/>
        <end position="142"/>
    </location>
</feature>
<dbReference type="EMBL" id="JACHJB010000001">
    <property type="protein sequence ID" value="MBB6345889.1"/>
    <property type="molecule type" value="Genomic_DNA"/>
</dbReference>
<keyword evidence="4" id="KW-1185">Reference proteome</keyword>
<dbReference type="InterPro" id="IPR002656">
    <property type="entry name" value="Acyl_transf_3_dom"/>
</dbReference>
<keyword evidence="1" id="KW-1133">Transmembrane helix</keyword>
<accession>A0A7X0EXZ2</accession>
<reference evidence="3 4" key="1">
    <citation type="submission" date="2020-08" db="EMBL/GenBank/DDBJ databases">
        <title>Sequencing the genomes of 1000 actinobacteria strains.</title>
        <authorList>
            <person name="Klenk H.-P."/>
        </authorList>
    </citation>
    <scope>NUCLEOTIDE SEQUENCE [LARGE SCALE GENOMIC DNA]</scope>
    <source>
        <strain evidence="3 4">DSM 45913</strain>
    </source>
</reference>
<sequence length="396" mass="42798">MSLARSSPSVENRTGVHRLGWLDALRGIGALAVVGEHLFTWAMPWLRPTQINLGMSGVLVFFLVSGYIIPTSLERGGDVRAFWIGRFFRLYPLYLAVIVLVLALSPWIPVRPEVPRDPYAVAAHATMLLDVVGVGGVLNTMWTLSYEMAFYLMVAALFVTGAHAGRAARRGLVAVLFGLAAIVAGMTLSAAPLSGAGPAWVALVVFAAGLGCVFAGRLRTLASCALGVMALALLVLSSRVPWFGLAMLAVMFTGTAIHRWERGSGTLRPVALTLLLVALAPVWAISAGWWWVRPDVWIGTVALAAATFAAGLALRGRRIPRPLAWLGVVSYSLYLVHLPILLVMIHILGERRWSPLPHQLATGAVFLLVLLPVVGLTHRLVELPMQRLGRRLARRV</sequence>
<dbReference type="Proteomes" id="UP000583800">
    <property type="component" value="Unassembled WGS sequence"/>
</dbReference>
<feature type="domain" description="Acyltransferase 3" evidence="2">
    <location>
        <begin position="20"/>
        <end position="370"/>
    </location>
</feature>
<feature type="transmembrane region" description="Helical" evidence="1">
    <location>
        <begin position="220"/>
        <end position="236"/>
    </location>
</feature>
<feature type="transmembrane region" description="Helical" evidence="1">
    <location>
        <begin position="270"/>
        <end position="290"/>
    </location>
</feature>
<organism evidence="3 4">
    <name type="scientific">Nonomuraea muscovyensis</name>
    <dbReference type="NCBI Taxonomy" id="1124761"/>
    <lineage>
        <taxon>Bacteria</taxon>
        <taxon>Bacillati</taxon>
        <taxon>Actinomycetota</taxon>
        <taxon>Actinomycetes</taxon>
        <taxon>Streptosporangiales</taxon>
        <taxon>Streptosporangiaceae</taxon>
        <taxon>Nonomuraea</taxon>
    </lineage>
</organism>
<dbReference type="GO" id="GO:0016020">
    <property type="term" value="C:membrane"/>
    <property type="evidence" value="ECO:0007669"/>
    <property type="project" value="TreeGrafter"/>
</dbReference>
<feature type="transmembrane region" description="Helical" evidence="1">
    <location>
        <begin position="242"/>
        <end position="258"/>
    </location>
</feature>
<keyword evidence="1" id="KW-0472">Membrane</keyword>
<keyword evidence="1" id="KW-0812">Transmembrane</keyword>
<feature type="transmembrane region" description="Helical" evidence="1">
    <location>
        <begin position="360"/>
        <end position="381"/>
    </location>
</feature>
<evidence type="ECO:0000313" key="3">
    <source>
        <dbReference type="EMBL" id="MBB6345889.1"/>
    </source>
</evidence>